<evidence type="ECO:0000259" key="1">
    <source>
        <dbReference type="Pfam" id="PF22552"/>
    </source>
</evidence>
<protein>
    <recommendedName>
        <fullName evidence="1">TY-Chap N-terminal domain-containing protein</fullName>
    </recommendedName>
</protein>
<reference evidence="2 3" key="1">
    <citation type="submission" date="2019-10" db="EMBL/GenBank/DDBJ databases">
        <title>Actinomadura rubteroloni sp. nov. and Actinomadura macrotermitis sp. nov., isolated from the gut of fungus growing-termite Macrotermes natalensis.</title>
        <authorList>
            <person name="Benndorf R."/>
            <person name="Martin K."/>
            <person name="Kuefner M."/>
            <person name="De Beer W."/>
            <person name="Kaster A.-K."/>
            <person name="Vollmers J."/>
            <person name="Poulsen M."/>
            <person name="Beemelmanns C."/>
        </authorList>
    </citation>
    <scope>NUCLEOTIDE SEQUENCE [LARGE SCALE GENOMIC DNA]</scope>
    <source>
        <strain evidence="2 3">RB68</strain>
    </source>
</reference>
<feature type="domain" description="TY-Chap N-terminal" evidence="1">
    <location>
        <begin position="2"/>
        <end position="121"/>
    </location>
</feature>
<evidence type="ECO:0000313" key="2">
    <source>
        <dbReference type="EMBL" id="MQY08873.1"/>
    </source>
</evidence>
<proteinExistence type="predicted"/>
<gene>
    <name evidence="2" type="ORF">ACRB68_69840</name>
</gene>
<evidence type="ECO:0000313" key="3">
    <source>
        <dbReference type="Proteomes" id="UP000487268"/>
    </source>
</evidence>
<comment type="caution">
    <text evidence="2">The sequence shown here is derived from an EMBL/GenBank/DDBJ whole genome shotgun (WGS) entry which is preliminary data.</text>
</comment>
<dbReference type="InterPro" id="IPR054344">
    <property type="entry name" value="TY-Chap_N"/>
</dbReference>
<dbReference type="AlphaFoldDB" id="A0A7K0C611"/>
<dbReference type="EMBL" id="WEGH01000005">
    <property type="protein sequence ID" value="MQY08873.1"/>
    <property type="molecule type" value="Genomic_DNA"/>
</dbReference>
<keyword evidence="3" id="KW-1185">Reference proteome</keyword>
<organism evidence="2 3">
    <name type="scientific">Actinomadura macrotermitis</name>
    <dbReference type="NCBI Taxonomy" id="2585200"/>
    <lineage>
        <taxon>Bacteria</taxon>
        <taxon>Bacillati</taxon>
        <taxon>Actinomycetota</taxon>
        <taxon>Actinomycetes</taxon>
        <taxon>Streptosporangiales</taxon>
        <taxon>Thermomonosporaceae</taxon>
        <taxon>Actinomadura</taxon>
    </lineage>
</organism>
<name>A0A7K0C611_9ACTN</name>
<dbReference type="Proteomes" id="UP000487268">
    <property type="component" value="Unassembled WGS sequence"/>
</dbReference>
<dbReference type="Pfam" id="PF22552">
    <property type="entry name" value="TY-Chap3"/>
    <property type="match status" value="1"/>
</dbReference>
<sequence>MFAAALARCLRDLPVGGVVIIEEAGFRSAGKGFTQFRRYPDYLTAEVPGDPGPPPSPGARVGAAITQMLTESGWQQQDPDRGGNRWFELSWPATTSDYQQLATMIVTALRDAFRIPSPDALRYHAWNEGDGNRQLDLSLGIPTR</sequence>
<accession>A0A7K0C611</accession>